<dbReference type="InterPro" id="IPR003598">
    <property type="entry name" value="Ig_sub2"/>
</dbReference>
<dbReference type="InterPro" id="IPR007110">
    <property type="entry name" value="Ig-like_dom"/>
</dbReference>
<dbReference type="PANTHER" id="PTHR23279">
    <property type="entry name" value="DEFECTIVE PROBOSCIS EXTENSION RESPONSE DPR -RELATED"/>
    <property type="match status" value="1"/>
</dbReference>
<comment type="caution">
    <text evidence="2">The sequence shown here is derived from an EMBL/GenBank/DDBJ whole genome shotgun (WGS) entry which is preliminary data.</text>
</comment>
<evidence type="ECO:0000259" key="1">
    <source>
        <dbReference type="PROSITE" id="PS50835"/>
    </source>
</evidence>
<sequence length="295" mass="31249">ASEWPDELRGAPPIQYSTLSGPAFLNSSSNSVSVVAGATALLPCGIRNLHNYTVSWVRGRDIRLLTSSSATYTTDTRFVAVNPSGGQQWILKIHYVRKSDAGVYLCQVSTTPPISLNVNLSVQEAIASVLPGREVYVQSGSRLEVVCQVEGCPPPALLSWTRGGQAVLTPESNTYDLAQSNGTTPISRLVLARPHATASDSGNYSCTSTCTKPINVTVHVLRGEELAAMQHHNTSAPGALPCSALACLLAAAAVLLHGCWPVSLLLLLPRPHPLPQPVPAAWRSATLLSQTLTIS</sequence>
<dbReference type="PROSITE" id="PS50835">
    <property type="entry name" value="IG_LIKE"/>
    <property type="match status" value="2"/>
</dbReference>
<dbReference type="InterPro" id="IPR003599">
    <property type="entry name" value="Ig_sub"/>
</dbReference>
<dbReference type="EMBL" id="JAHLQT010012015">
    <property type="protein sequence ID" value="KAG7171547.1"/>
    <property type="molecule type" value="Genomic_DNA"/>
</dbReference>
<feature type="domain" description="Ig-like" evidence="1">
    <location>
        <begin position="22"/>
        <end position="109"/>
    </location>
</feature>
<feature type="non-terminal residue" evidence="2">
    <location>
        <position position="1"/>
    </location>
</feature>
<dbReference type="SUPFAM" id="SSF48726">
    <property type="entry name" value="Immunoglobulin"/>
    <property type="match status" value="2"/>
</dbReference>
<evidence type="ECO:0000313" key="2">
    <source>
        <dbReference type="EMBL" id="KAG7171547.1"/>
    </source>
</evidence>
<dbReference type="InterPro" id="IPR013106">
    <property type="entry name" value="Ig_V-set"/>
</dbReference>
<dbReference type="Pfam" id="PF13927">
    <property type="entry name" value="Ig_3"/>
    <property type="match status" value="1"/>
</dbReference>
<accession>A0A8J5N1M5</accession>
<dbReference type="PANTHER" id="PTHR23279:SF36">
    <property type="entry name" value="DEFECTIVE PROBOSCIS EXTENSION RESPONSE 9, ISOFORM A"/>
    <property type="match status" value="1"/>
</dbReference>
<evidence type="ECO:0000313" key="3">
    <source>
        <dbReference type="Proteomes" id="UP000747542"/>
    </source>
</evidence>
<dbReference type="InterPro" id="IPR013783">
    <property type="entry name" value="Ig-like_fold"/>
</dbReference>
<name>A0A8J5N1M5_HOMAM</name>
<dbReference type="SMART" id="SM00409">
    <property type="entry name" value="IG"/>
    <property type="match status" value="2"/>
</dbReference>
<dbReference type="Gene3D" id="2.60.40.10">
    <property type="entry name" value="Immunoglobulins"/>
    <property type="match status" value="2"/>
</dbReference>
<keyword evidence="3" id="KW-1185">Reference proteome</keyword>
<gene>
    <name evidence="2" type="primary">Hmcn1-L10</name>
    <name evidence="2" type="ORF">Hamer_G014673</name>
</gene>
<feature type="domain" description="Ig-like" evidence="1">
    <location>
        <begin position="112"/>
        <end position="217"/>
    </location>
</feature>
<organism evidence="2 3">
    <name type="scientific">Homarus americanus</name>
    <name type="common">American lobster</name>
    <dbReference type="NCBI Taxonomy" id="6706"/>
    <lineage>
        <taxon>Eukaryota</taxon>
        <taxon>Metazoa</taxon>
        <taxon>Ecdysozoa</taxon>
        <taxon>Arthropoda</taxon>
        <taxon>Crustacea</taxon>
        <taxon>Multicrustacea</taxon>
        <taxon>Malacostraca</taxon>
        <taxon>Eumalacostraca</taxon>
        <taxon>Eucarida</taxon>
        <taxon>Decapoda</taxon>
        <taxon>Pleocyemata</taxon>
        <taxon>Astacidea</taxon>
        <taxon>Nephropoidea</taxon>
        <taxon>Nephropidae</taxon>
        <taxon>Homarus</taxon>
    </lineage>
</organism>
<proteinExistence type="predicted"/>
<protein>
    <submittedName>
        <fullName evidence="2">Hemicentin-1-like 10</fullName>
    </submittedName>
</protein>
<dbReference type="InterPro" id="IPR036179">
    <property type="entry name" value="Ig-like_dom_sf"/>
</dbReference>
<dbReference type="Proteomes" id="UP000747542">
    <property type="component" value="Unassembled WGS sequence"/>
</dbReference>
<dbReference type="SMART" id="SM00408">
    <property type="entry name" value="IGc2"/>
    <property type="match status" value="2"/>
</dbReference>
<dbReference type="AlphaFoldDB" id="A0A8J5N1M5"/>
<dbReference type="GO" id="GO:0050808">
    <property type="term" value="P:synapse organization"/>
    <property type="evidence" value="ECO:0007669"/>
    <property type="project" value="TreeGrafter"/>
</dbReference>
<dbReference type="InterPro" id="IPR037448">
    <property type="entry name" value="Zig-8"/>
</dbReference>
<reference evidence="2" key="1">
    <citation type="journal article" date="2021" name="Sci. Adv.">
        <title>The American lobster genome reveals insights on longevity, neural, and immune adaptations.</title>
        <authorList>
            <person name="Polinski J.M."/>
            <person name="Zimin A.V."/>
            <person name="Clark K.F."/>
            <person name="Kohn A.B."/>
            <person name="Sadowski N."/>
            <person name="Timp W."/>
            <person name="Ptitsyn A."/>
            <person name="Khanna P."/>
            <person name="Romanova D.Y."/>
            <person name="Williams P."/>
            <person name="Greenwood S.J."/>
            <person name="Moroz L.L."/>
            <person name="Walt D.R."/>
            <person name="Bodnar A.G."/>
        </authorList>
    </citation>
    <scope>NUCLEOTIDE SEQUENCE</scope>
    <source>
        <strain evidence="2">GMGI-L3</strain>
    </source>
</reference>
<dbReference type="Pfam" id="PF07686">
    <property type="entry name" value="V-set"/>
    <property type="match status" value="1"/>
</dbReference>
<dbReference type="GO" id="GO:0032589">
    <property type="term" value="C:neuron projection membrane"/>
    <property type="evidence" value="ECO:0007669"/>
    <property type="project" value="TreeGrafter"/>
</dbReference>